<evidence type="ECO:0000313" key="3">
    <source>
        <dbReference type="Proteomes" id="UP000662111"/>
    </source>
</evidence>
<dbReference type="Gene3D" id="3.30.160.240">
    <property type="entry name" value="Rv1738"/>
    <property type="match status" value="1"/>
</dbReference>
<comment type="caution">
    <text evidence="2">The sequence shown here is derived from an EMBL/GenBank/DDBJ whole genome shotgun (WGS) entry which is preliminary data.</text>
</comment>
<sequence>MRARPGDRIVLAARHADDPARDGRVVEARGPDDGPPFVVEWSDGHTGLVYPGPGAVLRVTGRSDIPVEPLAGVPAERAARVREWTVRISIFESDDDTAATAVLLAGAPEQLSASGESHRAAGDEPVPEIGDEVAVARALRHLADILMASAEDDIVARTGQDAHVRRT</sequence>
<dbReference type="SUPFAM" id="SSF143212">
    <property type="entry name" value="Rv2632c-like"/>
    <property type="match status" value="1"/>
</dbReference>
<dbReference type="RefSeq" id="WP_022922352.1">
    <property type="nucleotide sequence ID" value="NZ_BMLB01000007.1"/>
</dbReference>
<dbReference type="SUPFAM" id="SSF50118">
    <property type="entry name" value="Cell growth inhibitor/plasmid maintenance toxic component"/>
    <property type="match status" value="1"/>
</dbReference>
<evidence type="ECO:0000313" key="2">
    <source>
        <dbReference type="EMBL" id="GGK80281.1"/>
    </source>
</evidence>
<gene>
    <name evidence="2" type="ORF">GCM10011509_30980</name>
</gene>
<accession>A0ABQ2FEM9</accession>
<dbReference type="InterPro" id="IPR038070">
    <property type="entry name" value="Rv2632c-like_sf"/>
</dbReference>
<protein>
    <recommendedName>
        <fullName evidence="1">DUF1918 domain-containing protein</fullName>
    </recommendedName>
</protein>
<reference evidence="3" key="1">
    <citation type="journal article" date="2019" name="Int. J. Syst. Evol. Microbiol.">
        <title>The Global Catalogue of Microorganisms (GCM) 10K type strain sequencing project: providing services to taxonomists for standard genome sequencing and annotation.</title>
        <authorList>
            <consortium name="The Broad Institute Genomics Platform"/>
            <consortium name="The Broad Institute Genome Sequencing Center for Infectious Disease"/>
            <person name="Wu L."/>
            <person name="Ma J."/>
        </authorList>
    </citation>
    <scope>NUCLEOTIDE SEQUENCE [LARGE SCALE GENOMIC DNA]</scope>
    <source>
        <strain evidence="3">CGMCC 1.5362</strain>
    </source>
</reference>
<dbReference type="Pfam" id="PF08962">
    <property type="entry name" value="Rv2632c-like"/>
    <property type="match status" value="1"/>
</dbReference>
<dbReference type="InterPro" id="IPR015035">
    <property type="entry name" value="DUF1918"/>
</dbReference>
<keyword evidence="3" id="KW-1185">Reference proteome</keyword>
<organism evidence="2 3">
    <name type="scientific">Ornithinimicrobium pekingense</name>
    <dbReference type="NCBI Taxonomy" id="384677"/>
    <lineage>
        <taxon>Bacteria</taxon>
        <taxon>Bacillati</taxon>
        <taxon>Actinomycetota</taxon>
        <taxon>Actinomycetes</taxon>
        <taxon>Micrococcales</taxon>
        <taxon>Ornithinimicrobiaceae</taxon>
        <taxon>Ornithinimicrobium</taxon>
    </lineage>
</organism>
<dbReference type="InterPro" id="IPR015057">
    <property type="entry name" value="Rv2632c-like"/>
</dbReference>
<evidence type="ECO:0000259" key="1">
    <source>
        <dbReference type="Pfam" id="PF08940"/>
    </source>
</evidence>
<name>A0ABQ2FEM9_9MICO</name>
<proteinExistence type="predicted"/>
<dbReference type="Gene3D" id="2.30.30.440">
    <property type="entry name" value="Domain of unknown function DUF1918"/>
    <property type="match status" value="1"/>
</dbReference>
<dbReference type="EMBL" id="BMLB01000007">
    <property type="protein sequence ID" value="GGK80281.1"/>
    <property type="molecule type" value="Genomic_DNA"/>
</dbReference>
<dbReference type="Pfam" id="PF08940">
    <property type="entry name" value="DUF1918"/>
    <property type="match status" value="1"/>
</dbReference>
<feature type="domain" description="DUF1918" evidence="1">
    <location>
        <begin position="1"/>
        <end position="56"/>
    </location>
</feature>
<dbReference type="Proteomes" id="UP000662111">
    <property type="component" value="Unassembled WGS sequence"/>
</dbReference>